<comment type="similarity">
    <text evidence="1">Belongs to the band 7/mec-2 family.</text>
</comment>
<feature type="transmembrane region" description="Helical" evidence="2">
    <location>
        <begin position="24"/>
        <end position="44"/>
    </location>
</feature>
<accession>A0A915NQV5</accession>
<dbReference type="PANTHER" id="PTHR10264:SF66">
    <property type="entry name" value="BAND 7 DOMAIN-CONTAINING PROTEIN"/>
    <property type="match status" value="1"/>
</dbReference>
<evidence type="ECO:0000259" key="3">
    <source>
        <dbReference type="SMART" id="SM00244"/>
    </source>
</evidence>
<dbReference type="InterPro" id="IPR036013">
    <property type="entry name" value="Band_7/SPFH_dom_sf"/>
</dbReference>
<dbReference type="InterPro" id="IPR001972">
    <property type="entry name" value="Stomatin_HflK_fam"/>
</dbReference>
<dbReference type="GO" id="GO:0009898">
    <property type="term" value="C:cytoplasmic side of plasma membrane"/>
    <property type="evidence" value="ECO:0007669"/>
    <property type="project" value="UniProtKB-ARBA"/>
</dbReference>
<dbReference type="SMART" id="SM00244">
    <property type="entry name" value="PHB"/>
    <property type="match status" value="1"/>
</dbReference>
<name>A0A915NQV5_9BILA</name>
<evidence type="ECO:0000256" key="1">
    <source>
        <dbReference type="ARBA" id="ARBA00008164"/>
    </source>
</evidence>
<dbReference type="Gene3D" id="6.10.250.2090">
    <property type="match status" value="1"/>
</dbReference>
<evidence type="ECO:0000313" key="5">
    <source>
        <dbReference type="WBParaSite" id="scf7180000421064.g6221"/>
    </source>
</evidence>
<dbReference type="PANTHER" id="PTHR10264">
    <property type="entry name" value="BAND 7 PROTEIN-RELATED"/>
    <property type="match status" value="1"/>
</dbReference>
<dbReference type="InterPro" id="IPR001107">
    <property type="entry name" value="Band_7"/>
</dbReference>
<dbReference type="Proteomes" id="UP000887560">
    <property type="component" value="Unplaced"/>
</dbReference>
<dbReference type="PRINTS" id="PR00721">
    <property type="entry name" value="STOMATIN"/>
</dbReference>
<proteinExistence type="inferred from homology"/>
<dbReference type="Gene3D" id="3.30.479.30">
    <property type="entry name" value="Band 7 domain"/>
    <property type="match status" value="1"/>
</dbReference>
<organism evidence="4 5">
    <name type="scientific">Meloidogyne floridensis</name>
    <dbReference type="NCBI Taxonomy" id="298350"/>
    <lineage>
        <taxon>Eukaryota</taxon>
        <taxon>Metazoa</taxon>
        <taxon>Ecdysozoa</taxon>
        <taxon>Nematoda</taxon>
        <taxon>Chromadorea</taxon>
        <taxon>Rhabditida</taxon>
        <taxon>Tylenchina</taxon>
        <taxon>Tylenchomorpha</taxon>
        <taxon>Tylenchoidea</taxon>
        <taxon>Meloidogynidae</taxon>
        <taxon>Meloidogyninae</taxon>
        <taxon>Meloidogyne</taxon>
    </lineage>
</organism>
<keyword evidence="2" id="KW-1133">Transmembrane helix</keyword>
<protein>
    <submittedName>
        <fullName evidence="5">Band 7 domain-containing protein</fullName>
    </submittedName>
</protein>
<reference evidence="5" key="1">
    <citation type="submission" date="2022-11" db="UniProtKB">
        <authorList>
            <consortium name="WormBaseParasite"/>
        </authorList>
    </citation>
    <scope>IDENTIFICATION</scope>
</reference>
<dbReference type="Pfam" id="PF01145">
    <property type="entry name" value="Band_7"/>
    <property type="match status" value="1"/>
</dbReference>
<keyword evidence="2" id="KW-0812">Transmembrane</keyword>
<dbReference type="SUPFAM" id="SSF117892">
    <property type="entry name" value="Band 7/SPFH domain"/>
    <property type="match status" value="1"/>
</dbReference>
<dbReference type="InterPro" id="IPR043202">
    <property type="entry name" value="Band-7_stomatin-like"/>
</dbReference>
<dbReference type="FunFam" id="3.30.479.30:FF:000004">
    <property type="entry name" value="Putative membrane protease family, stomatin"/>
    <property type="match status" value="1"/>
</dbReference>
<evidence type="ECO:0000313" key="4">
    <source>
        <dbReference type="Proteomes" id="UP000887560"/>
    </source>
</evidence>
<dbReference type="AlphaFoldDB" id="A0A915NQV5"/>
<keyword evidence="4" id="KW-1185">Reference proteome</keyword>
<feature type="domain" description="Band 7" evidence="3">
    <location>
        <begin position="42"/>
        <end position="188"/>
    </location>
</feature>
<evidence type="ECO:0000256" key="2">
    <source>
        <dbReference type="SAM" id="Phobius"/>
    </source>
</evidence>
<keyword evidence="2" id="KW-0472">Membrane</keyword>
<sequence>LIRTRHLLDDEKLNKQVPIISKCLYVLSVLLLVITFPFCIPFCLRVSKEYERAVVFRLGRLIKRGTKGPGVDLRVLSFDVPPQEILSRDSVTVSVEAVIYFRISNPVISVTNVNDAQFSTKLLAQTTLRNVLGTKTLSEILMERDIISNITEKVLDDGTDPWAEAEAARDARAKIIAADGERSASRQLVQAADIVCGNKVSLHLRSTNSTGIYEKNNGENKE</sequence>
<dbReference type="WBParaSite" id="scf7180000421064.g6221">
    <property type="protein sequence ID" value="scf7180000421064.g6221"/>
    <property type="gene ID" value="scf7180000421064.g6221"/>
</dbReference>